<dbReference type="EMBL" id="JANPWB010000014">
    <property type="protein sequence ID" value="KAJ1095143.1"/>
    <property type="molecule type" value="Genomic_DNA"/>
</dbReference>
<reference evidence="2" key="1">
    <citation type="journal article" date="2022" name="bioRxiv">
        <title>Sequencing and chromosome-scale assembly of the giantPleurodeles waltlgenome.</title>
        <authorList>
            <person name="Brown T."/>
            <person name="Elewa A."/>
            <person name="Iarovenko S."/>
            <person name="Subramanian E."/>
            <person name="Araus A.J."/>
            <person name="Petzold A."/>
            <person name="Susuki M."/>
            <person name="Suzuki K.-i.T."/>
            <person name="Hayashi T."/>
            <person name="Toyoda A."/>
            <person name="Oliveira C."/>
            <person name="Osipova E."/>
            <person name="Leigh N.D."/>
            <person name="Simon A."/>
            <person name="Yun M.H."/>
        </authorList>
    </citation>
    <scope>NUCLEOTIDE SEQUENCE</scope>
    <source>
        <strain evidence="2">20211129_DDA</strain>
        <tissue evidence="2">Liver</tissue>
    </source>
</reference>
<proteinExistence type="predicted"/>
<accession>A0AAV7M226</accession>
<dbReference type="Proteomes" id="UP001066276">
    <property type="component" value="Chromosome 10"/>
</dbReference>
<comment type="caution">
    <text evidence="2">The sequence shown here is derived from an EMBL/GenBank/DDBJ whole genome shotgun (WGS) entry which is preliminary data.</text>
</comment>
<keyword evidence="3" id="KW-1185">Reference proteome</keyword>
<organism evidence="2 3">
    <name type="scientific">Pleurodeles waltl</name>
    <name type="common">Iberian ribbed newt</name>
    <dbReference type="NCBI Taxonomy" id="8319"/>
    <lineage>
        <taxon>Eukaryota</taxon>
        <taxon>Metazoa</taxon>
        <taxon>Chordata</taxon>
        <taxon>Craniata</taxon>
        <taxon>Vertebrata</taxon>
        <taxon>Euteleostomi</taxon>
        <taxon>Amphibia</taxon>
        <taxon>Batrachia</taxon>
        <taxon>Caudata</taxon>
        <taxon>Salamandroidea</taxon>
        <taxon>Salamandridae</taxon>
        <taxon>Pleurodelinae</taxon>
        <taxon>Pleurodeles</taxon>
    </lineage>
</organism>
<dbReference type="AlphaFoldDB" id="A0AAV7M226"/>
<feature type="non-terminal residue" evidence="2">
    <location>
        <position position="85"/>
    </location>
</feature>
<name>A0AAV7M226_PLEWA</name>
<gene>
    <name evidence="2" type="ORF">NDU88_000313</name>
</gene>
<protein>
    <submittedName>
        <fullName evidence="2">Uncharacterized protein</fullName>
    </submittedName>
</protein>
<evidence type="ECO:0000313" key="3">
    <source>
        <dbReference type="Proteomes" id="UP001066276"/>
    </source>
</evidence>
<sequence>AVCGSSCHPGGQSAGSGACLAVRLVVGAAPARLAAGGVAVAGEGFGVGAAATLAGSEVHPLTATGAIGGGSPVNAGGGAGEEPLP</sequence>
<feature type="non-terminal residue" evidence="2">
    <location>
        <position position="1"/>
    </location>
</feature>
<evidence type="ECO:0000256" key="1">
    <source>
        <dbReference type="SAM" id="MobiDB-lite"/>
    </source>
</evidence>
<feature type="compositionally biased region" description="Gly residues" evidence="1">
    <location>
        <begin position="66"/>
        <end position="85"/>
    </location>
</feature>
<feature type="region of interest" description="Disordered" evidence="1">
    <location>
        <begin position="63"/>
        <end position="85"/>
    </location>
</feature>
<evidence type="ECO:0000313" key="2">
    <source>
        <dbReference type="EMBL" id="KAJ1095143.1"/>
    </source>
</evidence>